<dbReference type="Proteomes" id="UP000701702">
    <property type="component" value="Unassembled WGS sequence"/>
</dbReference>
<dbReference type="InterPro" id="IPR018927">
    <property type="entry name" value="Pilus_synth_Q_C"/>
</dbReference>
<evidence type="ECO:0000259" key="2">
    <source>
        <dbReference type="Pfam" id="PF10671"/>
    </source>
</evidence>
<keyword evidence="1" id="KW-0732">Signal</keyword>
<evidence type="ECO:0000313" key="3">
    <source>
        <dbReference type="EMBL" id="CAG9170063.1"/>
    </source>
</evidence>
<proteinExistence type="predicted"/>
<comment type="caution">
    <text evidence="3">The sequence shown here is derived from an EMBL/GenBank/DDBJ whole genome shotgun (WGS) entry which is preliminary data.</text>
</comment>
<keyword evidence="4" id="KW-1185">Reference proteome</keyword>
<reference evidence="3 4" key="1">
    <citation type="submission" date="2021-08" db="EMBL/GenBank/DDBJ databases">
        <authorList>
            <person name="Peeters C."/>
        </authorList>
    </citation>
    <scope>NUCLEOTIDE SEQUENCE [LARGE SCALE GENOMIC DNA]</scope>
    <source>
        <strain evidence="3 4">LMG 23994</strain>
    </source>
</reference>
<dbReference type="Pfam" id="PF10671">
    <property type="entry name" value="TcpQ"/>
    <property type="match status" value="1"/>
</dbReference>
<feature type="domain" description="Toxin co-regulated pilus biosynthesis protein Q C-terminal" evidence="2">
    <location>
        <begin position="172"/>
        <end position="251"/>
    </location>
</feature>
<evidence type="ECO:0000256" key="1">
    <source>
        <dbReference type="SAM" id="SignalP"/>
    </source>
</evidence>
<organism evidence="3 4">
    <name type="scientific">Cupriavidus pinatubonensis</name>
    <dbReference type="NCBI Taxonomy" id="248026"/>
    <lineage>
        <taxon>Bacteria</taxon>
        <taxon>Pseudomonadati</taxon>
        <taxon>Pseudomonadota</taxon>
        <taxon>Betaproteobacteria</taxon>
        <taxon>Burkholderiales</taxon>
        <taxon>Burkholderiaceae</taxon>
        <taxon>Cupriavidus</taxon>
    </lineage>
</organism>
<dbReference type="RefSeq" id="WP_224001464.1">
    <property type="nucleotide sequence ID" value="NZ_CAJZAF010000007.1"/>
</dbReference>
<name>A0ABM8WRI1_9BURK</name>
<dbReference type="EMBL" id="CAJZAF010000007">
    <property type="protein sequence ID" value="CAG9170063.1"/>
    <property type="molecule type" value="Genomic_DNA"/>
</dbReference>
<sequence length="257" mass="27806">MKKMFALFLAALPLAAFGGFSVVEPPAKPTLAPQESATVAAVKAGPVAAASTSTTTAGGGIGLVAVSYTGQSDGAIEVRNGFGRGVKLADALKQIAPAGWSIYKTDDLAENFDKKQVSWRGGRPWVEVLDILANDEALAVDVVWKKKQLYVEAKSFAPVNAQRPTKAPAPLTWVAKSGSTLRESVREWAQRAGWDLRWVPDDLDYPIDGKLTYDGTFEAAITWIFRVYEKAERPMLVDGNPQQKILRVTEKNKGTAQ</sequence>
<dbReference type="Gene3D" id="3.55.50.70">
    <property type="match status" value="1"/>
</dbReference>
<evidence type="ECO:0000313" key="4">
    <source>
        <dbReference type="Proteomes" id="UP000701702"/>
    </source>
</evidence>
<accession>A0ABM8WRI1</accession>
<feature type="signal peptide" evidence="1">
    <location>
        <begin position="1"/>
        <end position="18"/>
    </location>
</feature>
<protein>
    <recommendedName>
        <fullName evidence="2">Toxin co-regulated pilus biosynthesis protein Q C-terminal domain-containing protein</fullName>
    </recommendedName>
</protein>
<feature type="chain" id="PRO_5046294115" description="Toxin co-regulated pilus biosynthesis protein Q C-terminal domain-containing protein" evidence="1">
    <location>
        <begin position="19"/>
        <end position="257"/>
    </location>
</feature>
<gene>
    <name evidence="3" type="ORF">LMG23994_01801</name>
</gene>